<evidence type="ECO:0000256" key="1">
    <source>
        <dbReference type="ARBA" id="ARBA00006806"/>
    </source>
</evidence>
<protein>
    <recommendedName>
        <fullName evidence="3">Tubulin-specific chaperone A</fullName>
    </recommendedName>
</protein>
<dbReference type="EMBL" id="MU251252">
    <property type="protein sequence ID" value="KAG9254999.1"/>
    <property type="molecule type" value="Genomic_DNA"/>
</dbReference>
<evidence type="ECO:0000313" key="4">
    <source>
        <dbReference type="EMBL" id="KAG9254999.1"/>
    </source>
</evidence>
<dbReference type="InterPro" id="IPR036126">
    <property type="entry name" value="TBCA_sf"/>
</dbReference>
<gene>
    <name evidence="4" type="ORF">F5Z01DRAFT_653561</name>
</gene>
<reference evidence="4" key="1">
    <citation type="journal article" date="2021" name="IMA Fungus">
        <title>Genomic characterization of three marine fungi, including Emericellopsis atlantica sp. nov. with signatures of a generalist lifestyle and marine biomass degradation.</title>
        <authorList>
            <person name="Hagestad O.C."/>
            <person name="Hou L."/>
            <person name="Andersen J.H."/>
            <person name="Hansen E.H."/>
            <person name="Altermark B."/>
            <person name="Li C."/>
            <person name="Kuhnert E."/>
            <person name="Cox R.J."/>
            <person name="Crous P.W."/>
            <person name="Spatafora J.W."/>
            <person name="Lail K."/>
            <person name="Amirebrahimi M."/>
            <person name="Lipzen A."/>
            <person name="Pangilinan J."/>
            <person name="Andreopoulos W."/>
            <person name="Hayes R.D."/>
            <person name="Ng V."/>
            <person name="Grigoriev I.V."/>
            <person name="Jackson S.A."/>
            <person name="Sutton T.D.S."/>
            <person name="Dobson A.D.W."/>
            <person name="Rama T."/>
        </authorList>
    </citation>
    <scope>NUCLEOTIDE SEQUENCE</scope>
    <source>
        <strain evidence="4">TS7</strain>
    </source>
</reference>
<evidence type="ECO:0000256" key="3">
    <source>
        <dbReference type="RuleBase" id="RU364030"/>
    </source>
</evidence>
<dbReference type="GO" id="GO:0005829">
    <property type="term" value="C:cytosol"/>
    <property type="evidence" value="ECO:0007669"/>
    <property type="project" value="TreeGrafter"/>
</dbReference>
<comment type="caution">
    <text evidence="4">The sequence shown here is derived from an EMBL/GenBank/DDBJ whole genome shotgun (WGS) entry which is preliminary data.</text>
</comment>
<keyword evidence="3" id="KW-0493">Microtubule</keyword>
<dbReference type="Gene3D" id="1.20.58.90">
    <property type="match status" value="1"/>
</dbReference>
<dbReference type="GO" id="GO:0048487">
    <property type="term" value="F:beta-tubulin binding"/>
    <property type="evidence" value="ECO:0007669"/>
    <property type="project" value="InterPro"/>
</dbReference>
<keyword evidence="2 3" id="KW-0143">Chaperone</keyword>
<evidence type="ECO:0000256" key="2">
    <source>
        <dbReference type="ARBA" id="ARBA00023186"/>
    </source>
</evidence>
<comment type="subunit">
    <text evidence="3">Supercomplex made of cofactors A to E. Cofactors A and D function by capturing and stabilizing tubulin in a quasi-native conformation. Cofactor E binds to the cofactor D-tubulin complex; interaction with cofactor C then causes the release of tubulin polypeptides that are committed to the native state.</text>
</comment>
<dbReference type="GO" id="GO:0005874">
    <property type="term" value="C:microtubule"/>
    <property type="evidence" value="ECO:0007669"/>
    <property type="project" value="UniProtKB-KW"/>
</dbReference>
<dbReference type="GO" id="GO:0007023">
    <property type="term" value="P:post-chaperonin tubulin folding pathway"/>
    <property type="evidence" value="ECO:0007669"/>
    <property type="project" value="UniProtKB-UniRule"/>
</dbReference>
<keyword evidence="3" id="KW-0963">Cytoplasm</keyword>
<comment type="subcellular location">
    <subcellularLocation>
        <location evidence="3">Cytoplasm</location>
        <location evidence="3">Cytoskeleton</location>
    </subcellularLocation>
</comment>
<dbReference type="SUPFAM" id="SSF46988">
    <property type="entry name" value="Tubulin chaperone cofactor A"/>
    <property type="match status" value="1"/>
</dbReference>
<accession>A0A9P8CPL3</accession>
<dbReference type="RefSeq" id="XP_046118923.1">
    <property type="nucleotide sequence ID" value="XM_046263372.1"/>
</dbReference>
<dbReference type="PANTHER" id="PTHR21500:SF0">
    <property type="entry name" value="TUBULIN-SPECIFIC CHAPERONE A"/>
    <property type="match status" value="1"/>
</dbReference>
<dbReference type="Proteomes" id="UP000887229">
    <property type="component" value="Unassembled WGS sequence"/>
</dbReference>
<dbReference type="GeneID" id="70294275"/>
<dbReference type="PANTHER" id="PTHR21500">
    <property type="entry name" value="TUBULIN-SPECIFIC CHAPERONE A"/>
    <property type="match status" value="1"/>
</dbReference>
<dbReference type="AlphaFoldDB" id="A0A9P8CPL3"/>
<organism evidence="4 5">
    <name type="scientific">Emericellopsis atlantica</name>
    <dbReference type="NCBI Taxonomy" id="2614577"/>
    <lineage>
        <taxon>Eukaryota</taxon>
        <taxon>Fungi</taxon>
        <taxon>Dikarya</taxon>
        <taxon>Ascomycota</taxon>
        <taxon>Pezizomycotina</taxon>
        <taxon>Sordariomycetes</taxon>
        <taxon>Hypocreomycetidae</taxon>
        <taxon>Hypocreales</taxon>
        <taxon>Bionectriaceae</taxon>
        <taxon>Emericellopsis</taxon>
    </lineage>
</organism>
<dbReference type="Pfam" id="PF02970">
    <property type="entry name" value="TBCA"/>
    <property type="match status" value="1"/>
</dbReference>
<dbReference type="InterPro" id="IPR004226">
    <property type="entry name" value="TBCA"/>
</dbReference>
<evidence type="ECO:0000313" key="5">
    <source>
        <dbReference type="Proteomes" id="UP000887229"/>
    </source>
</evidence>
<keyword evidence="5" id="KW-1185">Reference proteome</keyword>
<comment type="similarity">
    <text evidence="1 3">Belongs to the TBCA family.</text>
</comment>
<dbReference type="GO" id="GO:0007021">
    <property type="term" value="P:tubulin complex assembly"/>
    <property type="evidence" value="ECO:0007669"/>
    <property type="project" value="UniProtKB-UniRule"/>
</dbReference>
<dbReference type="OrthoDB" id="296187at2759"/>
<proteinExistence type="inferred from homology"/>
<name>A0A9P8CPL3_9HYPO</name>
<keyword evidence="3" id="KW-0206">Cytoskeleton</keyword>
<sequence length="117" mass="12815">MPAPSQLTIATSSVLRLLKEEITYHKELVDQEAKIKILEEKINSGAVASDENQEFMLKQERTAAEQTKAVFGPLKQKVEDAVTRLEEQIALKEAEGGPEAEIEQAKAVLGQAKAAIN</sequence>